<dbReference type="InterPro" id="IPR007603">
    <property type="entry name" value="Choline_transptr-like"/>
</dbReference>
<evidence type="ECO:0000256" key="1">
    <source>
        <dbReference type="ARBA" id="ARBA00004141"/>
    </source>
</evidence>
<keyword evidence="3 7" id="KW-0812">Transmembrane</keyword>
<gene>
    <name evidence="8" type="ORF">MICPUN_108972</name>
</gene>
<dbReference type="OMA" id="LLGIRYM"/>
<dbReference type="GO" id="GO:0022857">
    <property type="term" value="F:transmembrane transporter activity"/>
    <property type="evidence" value="ECO:0007669"/>
    <property type="project" value="UniProtKB-UniRule"/>
</dbReference>
<dbReference type="RefSeq" id="XP_002508657.1">
    <property type="nucleotide sequence ID" value="XM_002508611.1"/>
</dbReference>
<comment type="subcellular location">
    <subcellularLocation>
        <location evidence="7">Cell membrane</location>
        <topology evidence="7">Multi-pass membrane protein</topology>
    </subcellularLocation>
    <subcellularLocation>
        <location evidence="1">Membrane</location>
        <topology evidence="1">Multi-pass membrane protein</topology>
    </subcellularLocation>
</comment>
<sequence>MTLIPADSVCLEACPTTTIASGLVKAAFTCDYYGKSGVTVSSPPDFWATDYYDKLSALQQLNSLAMSGPCYPNFVPYTPVMNRCVPTVTEEQLLLLSSANTGNTSTGDITYMLASMSGDSDKIQEYLEDLLKAWMVIVLCGFLGGLVFSIVWMTFLRYFAGCMAWVTVISFNVILIALTLYCALKAGLIGADEVGISNSGTSSNATLIGNTTSWSIGEDTENAETFEYVTYLMAAITGLALLFTLLMIRRLMIAIAVLKVASQAIAAMPLILFSPLIPFVLNVVFFGWACLVAIYLYACGDLKKDDAGNVSISWDETLQYMSLYHLFGIFWTTQFIVGLGVMFTAGAIAAYYWQRESMPKSPIRRSIHRAVRYHVGSIALGSFIVAVVQFIRAVLEYIDRKTKKMQEGNPILKYVMCCVKYCMWYLEKVLKYINRNAYILVAVKGYSYCYSAIHAIKLLIMNMARIAVINTVGDFLTWLGKIVVTGICGILAFLMCDMSMYTDPDSANYLTSPILPVIVTVFIAYQEADIFMGVYEMAVDTIMLSFCEDCNTSGGPHYAPPLLMSALGKSTKKTKPGE</sequence>
<feature type="transmembrane region" description="Helical" evidence="7">
    <location>
        <begin position="158"/>
        <end position="184"/>
    </location>
</feature>
<dbReference type="AlphaFoldDB" id="C1FI18"/>
<evidence type="ECO:0000256" key="4">
    <source>
        <dbReference type="ARBA" id="ARBA00022989"/>
    </source>
</evidence>
<comment type="function">
    <text evidence="7">Choline transporter.</text>
</comment>
<dbReference type="OrthoDB" id="420519at2759"/>
<keyword evidence="4 7" id="KW-1133">Transmembrane helix</keyword>
<feature type="transmembrane region" description="Helical" evidence="7">
    <location>
        <begin position="279"/>
        <end position="298"/>
    </location>
</feature>
<feature type="transmembrane region" description="Helical" evidence="7">
    <location>
        <begin position="323"/>
        <end position="353"/>
    </location>
</feature>
<keyword evidence="5 7" id="KW-0472">Membrane</keyword>
<dbReference type="InParanoid" id="C1FI18"/>
<dbReference type="KEGG" id="mis:MICPUN_108972"/>
<feature type="transmembrane region" description="Helical" evidence="7">
    <location>
        <begin position="130"/>
        <end position="152"/>
    </location>
</feature>
<dbReference type="Pfam" id="PF04515">
    <property type="entry name" value="Choline_transpo"/>
    <property type="match status" value="1"/>
</dbReference>
<evidence type="ECO:0000256" key="3">
    <source>
        <dbReference type="ARBA" id="ARBA00022692"/>
    </source>
</evidence>
<organism evidence="8 9">
    <name type="scientific">Micromonas commoda (strain RCC299 / NOUM17 / CCMP2709)</name>
    <name type="common">Picoplanktonic green alga</name>
    <dbReference type="NCBI Taxonomy" id="296587"/>
    <lineage>
        <taxon>Eukaryota</taxon>
        <taxon>Viridiplantae</taxon>
        <taxon>Chlorophyta</taxon>
        <taxon>Mamiellophyceae</taxon>
        <taxon>Mamiellales</taxon>
        <taxon>Mamiellaceae</taxon>
        <taxon>Micromonas</taxon>
    </lineage>
</organism>
<dbReference type="PANTHER" id="PTHR12385">
    <property type="entry name" value="CHOLINE TRANSPORTER-LIKE (SLC FAMILY 44)"/>
    <property type="match status" value="1"/>
</dbReference>
<evidence type="ECO:0000313" key="9">
    <source>
        <dbReference type="Proteomes" id="UP000002009"/>
    </source>
</evidence>
<keyword evidence="9" id="KW-1185">Reference proteome</keyword>
<dbReference type="EMBL" id="CP001576">
    <property type="protein sequence ID" value="ACO69915.1"/>
    <property type="molecule type" value="Genomic_DNA"/>
</dbReference>
<accession>C1FI18</accession>
<dbReference type="Proteomes" id="UP000002009">
    <property type="component" value="Chromosome 10"/>
</dbReference>
<proteinExistence type="inferred from homology"/>
<dbReference type="GeneID" id="8246667"/>
<dbReference type="eggNOG" id="KOG1362">
    <property type="taxonomic scope" value="Eukaryota"/>
</dbReference>
<keyword evidence="6" id="KW-0325">Glycoprotein</keyword>
<evidence type="ECO:0000256" key="6">
    <source>
        <dbReference type="ARBA" id="ARBA00023180"/>
    </source>
</evidence>
<feature type="transmembrane region" description="Helical" evidence="7">
    <location>
        <begin position="507"/>
        <end position="525"/>
    </location>
</feature>
<dbReference type="PANTHER" id="PTHR12385:SF14">
    <property type="entry name" value="CHOLINE TRANSPORTER-LIKE 2"/>
    <property type="match status" value="1"/>
</dbReference>
<feature type="transmembrane region" description="Helical" evidence="7">
    <location>
        <begin position="253"/>
        <end position="272"/>
    </location>
</feature>
<reference evidence="8 9" key="1">
    <citation type="journal article" date="2009" name="Science">
        <title>Green evolution and dynamic adaptations revealed by genomes of the marine picoeukaryotes Micromonas.</title>
        <authorList>
            <person name="Worden A.Z."/>
            <person name="Lee J.H."/>
            <person name="Mock T."/>
            <person name="Rouze P."/>
            <person name="Simmons M.P."/>
            <person name="Aerts A.L."/>
            <person name="Allen A.E."/>
            <person name="Cuvelier M.L."/>
            <person name="Derelle E."/>
            <person name="Everett M.V."/>
            <person name="Foulon E."/>
            <person name="Grimwood J."/>
            <person name="Gundlach H."/>
            <person name="Henrissat B."/>
            <person name="Napoli C."/>
            <person name="McDonald S.M."/>
            <person name="Parker M.S."/>
            <person name="Rombauts S."/>
            <person name="Salamov A."/>
            <person name="Von Dassow P."/>
            <person name="Badger J.H."/>
            <person name="Coutinho P.M."/>
            <person name="Demir E."/>
            <person name="Dubchak I."/>
            <person name="Gentemann C."/>
            <person name="Eikrem W."/>
            <person name="Gready J.E."/>
            <person name="John U."/>
            <person name="Lanier W."/>
            <person name="Lindquist E.A."/>
            <person name="Lucas S."/>
            <person name="Mayer K.F."/>
            <person name="Moreau H."/>
            <person name="Not F."/>
            <person name="Otillar R."/>
            <person name="Panaud O."/>
            <person name="Pangilinan J."/>
            <person name="Paulsen I."/>
            <person name="Piegu B."/>
            <person name="Poliakov A."/>
            <person name="Robbens S."/>
            <person name="Schmutz J."/>
            <person name="Toulza E."/>
            <person name="Wyss T."/>
            <person name="Zelensky A."/>
            <person name="Zhou K."/>
            <person name="Armbrust E.V."/>
            <person name="Bhattacharya D."/>
            <person name="Goodenough U.W."/>
            <person name="Van de Peer Y."/>
            <person name="Grigoriev I.V."/>
        </authorList>
    </citation>
    <scope>NUCLEOTIDE SEQUENCE [LARGE SCALE GENOMIC DNA]</scope>
    <source>
        <strain evidence="9">RCC299 / NOUM17</strain>
    </source>
</reference>
<feature type="transmembrane region" description="Helical" evidence="7">
    <location>
        <begin position="373"/>
        <end position="391"/>
    </location>
</feature>
<comment type="similarity">
    <text evidence="2 7">Belongs to the CTL (choline transporter-like) family.</text>
</comment>
<evidence type="ECO:0000256" key="7">
    <source>
        <dbReference type="RuleBase" id="RU368066"/>
    </source>
</evidence>
<evidence type="ECO:0000313" key="8">
    <source>
        <dbReference type="EMBL" id="ACO69915.1"/>
    </source>
</evidence>
<name>C1FI18_MICCC</name>
<evidence type="ECO:0000256" key="2">
    <source>
        <dbReference type="ARBA" id="ARBA00007168"/>
    </source>
</evidence>
<evidence type="ECO:0000256" key="5">
    <source>
        <dbReference type="ARBA" id="ARBA00023136"/>
    </source>
</evidence>
<protein>
    <recommendedName>
        <fullName evidence="7">Choline transporter-like protein</fullName>
    </recommendedName>
</protein>
<feature type="transmembrane region" description="Helical" evidence="7">
    <location>
        <begin position="475"/>
        <end position="495"/>
    </location>
</feature>
<feature type="transmembrane region" description="Helical" evidence="7">
    <location>
        <begin position="448"/>
        <end position="469"/>
    </location>
</feature>
<dbReference type="GO" id="GO:0005886">
    <property type="term" value="C:plasma membrane"/>
    <property type="evidence" value="ECO:0007669"/>
    <property type="project" value="UniProtKB-SubCell"/>
</dbReference>
<feature type="transmembrane region" description="Helical" evidence="7">
    <location>
        <begin position="228"/>
        <end position="247"/>
    </location>
</feature>